<keyword evidence="3" id="KW-1185">Reference proteome</keyword>
<proteinExistence type="predicted"/>
<reference evidence="3" key="1">
    <citation type="journal article" date="2019" name="Int. J. Syst. Evol. Microbiol.">
        <title>The Global Catalogue of Microorganisms (GCM) 10K type strain sequencing project: providing services to taxonomists for standard genome sequencing and annotation.</title>
        <authorList>
            <consortium name="The Broad Institute Genomics Platform"/>
            <consortium name="The Broad Institute Genome Sequencing Center for Infectious Disease"/>
            <person name="Wu L."/>
            <person name="Ma J."/>
        </authorList>
    </citation>
    <scope>NUCLEOTIDE SEQUENCE [LARGE SCALE GENOMIC DNA]</scope>
    <source>
        <strain evidence="3">JCM 17591</strain>
    </source>
</reference>
<comment type="caution">
    <text evidence="2">The sequence shown here is derived from an EMBL/GenBank/DDBJ whole genome shotgun (WGS) entry which is preliminary data.</text>
</comment>
<name>A0ABP7ZQW5_9MICO</name>
<dbReference type="EMBL" id="BAABBW010000001">
    <property type="protein sequence ID" value="GAA4168264.1"/>
    <property type="molecule type" value="Genomic_DNA"/>
</dbReference>
<feature type="region of interest" description="Disordered" evidence="1">
    <location>
        <begin position="40"/>
        <end position="75"/>
    </location>
</feature>
<organism evidence="2 3">
    <name type="scientific">Gryllotalpicola koreensis</name>
    <dbReference type="NCBI Taxonomy" id="993086"/>
    <lineage>
        <taxon>Bacteria</taxon>
        <taxon>Bacillati</taxon>
        <taxon>Actinomycetota</taxon>
        <taxon>Actinomycetes</taxon>
        <taxon>Micrococcales</taxon>
        <taxon>Microbacteriaceae</taxon>
        <taxon>Gryllotalpicola</taxon>
    </lineage>
</organism>
<protein>
    <submittedName>
        <fullName evidence="2">Uncharacterized protein</fullName>
    </submittedName>
</protein>
<feature type="compositionally biased region" description="Basic and acidic residues" evidence="1">
    <location>
        <begin position="56"/>
        <end position="65"/>
    </location>
</feature>
<evidence type="ECO:0000313" key="3">
    <source>
        <dbReference type="Proteomes" id="UP001501079"/>
    </source>
</evidence>
<dbReference type="Proteomes" id="UP001501079">
    <property type="component" value="Unassembled WGS sequence"/>
</dbReference>
<evidence type="ECO:0000256" key="1">
    <source>
        <dbReference type="SAM" id="MobiDB-lite"/>
    </source>
</evidence>
<accession>A0ABP7ZQW5</accession>
<evidence type="ECO:0000313" key="2">
    <source>
        <dbReference type="EMBL" id="GAA4168264.1"/>
    </source>
</evidence>
<sequence>MGDETDAGARLSLMKRDVGPRWERAFRIADAIRRWLAQPGGDVESHSENGGSTHVVSKDVNEHAEPPIVLGELPG</sequence>
<gene>
    <name evidence="2" type="ORF">GCM10022287_03070</name>
</gene>